<dbReference type="Pfam" id="PF18962">
    <property type="entry name" value="Por_Secre_tail"/>
    <property type="match status" value="1"/>
</dbReference>
<evidence type="ECO:0000259" key="3">
    <source>
        <dbReference type="Pfam" id="PF18962"/>
    </source>
</evidence>
<evidence type="ECO:0000256" key="2">
    <source>
        <dbReference type="SAM" id="SignalP"/>
    </source>
</evidence>
<feature type="chain" id="PRO_5046078162" evidence="2">
    <location>
        <begin position="19"/>
        <end position="231"/>
    </location>
</feature>
<feature type="signal peptide" evidence="2">
    <location>
        <begin position="1"/>
        <end position="18"/>
    </location>
</feature>
<gene>
    <name evidence="4" type="ORF">RBU60_00985</name>
</gene>
<feature type="domain" description="Secretion system C-terminal sorting" evidence="3">
    <location>
        <begin position="161"/>
        <end position="228"/>
    </location>
</feature>
<comment type="caution">
    <text evidence="4">The sequence shown here is derived from an EMBL/GenBank/DDBJ whole genome shotgun (WGS) entry which is preliminary data.</text>
</comment>
<organism evidence="4 5">
    <name type="scientific">Mesonia profundi</name>
    <dbReference type="NCBI Taxonomy" id="3070998"/>
    <lineage>
        <taxon>Bacteria</taxon>
        <taxon>Pseudomonadati</taxon>
        <taxon>Bacteroidota</taxon>
        <taxon>Flavobacteriia</taxon>
        <taxon>Flavobacteriales</taxon>
        <taxon>Flavobacteriaceae</taxon>
        <taxon>Mesonia</taxon>
    </lineage>
</organism>
<evidence type="ECO:0000256" key="1">
    <source>
        <dbReference type="ARBA" id="ARBA00022729"/>
    </source>
</evidence>
<sequence>MKIIIKLIICLLSFNSLAQIAPLEDHTWYLEKLVINGNDFPPPLVYQDNYTASFDNDYFIFGSPCSSVEGILTHNSTASFAINEGGSDFQICPGLTGVDAYDEKFAIDFIDIDDFLNPFSYTFATQPNYIVLTITNGNGDQAIYRNQQLAVASMEKVAVNLYPNPVTNHFQLEVESGKNIKSVRIFSVDGKEVLHFEEAQITYDVSYLPAGIYFVKIKSETGESVKKMLKR</sequence>
<evidence type="ECO:0000313" key="4">
    <source>
        <dbReference type="EMBL" id="MDQ7916133.1"/>
    </source>
</evidence>
<dbReference type="EMBL" id="JAVHUL010000001">
    <property type="protein sequence ID" value="MDQ7916133.1"/>
    <property type="molecule type" value="Genomic_DNA"/>
</dbReference>
<dbReference type="NCBIfam" id="TIGR04183">
    <property type="entry name" value="Por_Secre_tail"/>
    <property type="match status" value="1"/>
</dbReference>
<dbReference type="InterPro" id="IPR026444">
    <property type="entry name" value="Secre_tail"/>
</dbReference>
<name>A0ABU0ZXD8_9FLAO</name>
<reference evidence="4 5" key="1">
    <citation type="submission" date="2023-08" db="EMBL/GenBank/DDBJ databases">
        <title>Mesonia sp. MT50, isolated from deep-sea sediment of the Mariana Trench.</title>
        <authorList>
            <person name="Fu H."/>
        </authorList>
    </citation>
    <scope>NUCLEOTIDE SEQUENCE [LARGE SCALE GENOMIC DNA]</scope>
    <source>
        <strain evidence="4 5">MT50</strain>
    </source>
</reference>
<dbReference type="RefSeq" id="WP_308862740.1">
    <property type="nucleotide sequence ID" value="NZ_JAVHUL010000001.1"/>
</dbReference>
<accession>A0ABU0ZXD8</accession>
<keyword evidence="5" id="KW-1185">Reference proteome</keyword>
<dbReference type="Proteomes" id="UP001230915">
    <property type="component" value="Unassembled WGS sequence"/>
</dbReference>
<keyword evidence="1 2" id="KW-0732">Signal</keyword>
<proteinExistence type="predicted"/>
<evidence type="ECO:0000313" key="5">
    <source>
        <dbReference type="Proteomes" id="UP001230915"/>
    </source>
</evidence>
<protein>
    <submittedName>
        <fullName evidence="4">T9SS type A sorting domain-containing protein</fullName>
    </submittedName>
</protein>